<dbReference type="InterPro" id="IPR007267">
    <property type="entry name" value="GtrA_DPMS_TM"/>
</dbReference>
<evidence type="ECO:0000256" key="4">
    <source>
        <dbReference type="ARBA" id="ARBA00022989"/>
    </source>
</evidence>
<sequence length="143" mass="15233">MSVQPPARLGALARFCGVGALGFAVDSSLLLGLMPVLGSTWGRVVSLLGSMTLTWVLNRSFTFDHRPRVQSRLGEWGAYCLLMGVGALVNFAVYWAYMRWTPQPSFAALVGVALGSGAGLCVNFVSARFLLQRVAGEAPVEPA</sequence>
<evidence type="ECO:0000256" key="5">
    <source>
        <dbReference type="ARBA" id="ARBA00023136"/>
    </source>
</evidence>
<evidence type="ECO:0000313" key="9">
    <source>
        <dbReference type="Proteomes" id="UP000620139"/>
    </source>
</evidence>
<protein>
    <submittedName>
        <fullName evidence="8">GtrA family protein</fullName>
    </submittedName>
</protein>
<organism evidence="8 9">
    <name type="scientific">Inhella gelatinilytica</name>
    <dbReference type="NCBI Taxonomy" id="2795030"/>
    <lineage>
        <taxon>Bacteria</taxon>
        <taxon>Pseudomonadati</taxon>
        <taxon>Pseudomonadota</taxon>
        <taxon>Betaproteobacteria</taxon>
        <taxon>Burkholderiales</taxon>
        <taxon>Sphaerotilaceae</taxon>
        <taxon>Inhella</taxon>
    </lineage>
</organism>
<feature type="transmembrane region" description="Helical" evidence="6">
    <location>
        <begin position="104"/>
        <end position="125"/>
    </location>
</feature>
<feature type="transmembrane region" description="Helical" evidence="6">
    <location>
        <begin position="12"/>
        <end position="34"/>
    </location>
</feature>
<dbReference type="PANTHER" id="PTHR38459">
    <property type="entry name" value="PROPHAGE BACTOPRENOL-LINKED GLUCOSE TRANSLOCASE HOMOLOG"/>
    <property type="match status" value="1"/>
</dbReference>
<dbReference type="Proteomes" id="UP000620139">
    <property type="component" value="Unassembled WGS sequence"/>
</dbReference>
<accession>A0A931NEF4</accession>
<evidence type="ECO:0000256" key="3">
    <source>
        <dbReference type="ARBA" id="ARBA00022692"/>
    </source>
</evidence>
<comment type="subcellular location">
    <subcellularLocation>
        <location evidence="1">Membrane</location>
        <topology evidence="1">Multi-pass membrane protein</topology>
    </subcellularLocation>
</comment>
<dbReference type="PANTHER" id="PTHR38459:SF1">
    <property type="entry name" value="PROPHAGE BACTOPRENOL-LINKED GLUCOSE TRANSLOCASE HOMOLOG"/>
    <property type="match status" value="1"/>
</dbReference>
<dbReference type="InterPro" id="IPR051401">
    <property type="entry name" value="GtrA_CellWall_Glycosyl"/>
</dbReference>
<keyword evidence="3 6" id="KW-0812">Transmembrane</keyword>
<feature type="domain" description="GtrA/DPMS transmembrane" evidence="7">
    <location>
        <begin position="14"/>
        <end position="130"/>
    </location>
</feature>
<reference evidence="8" key="1">
    <citation type="submission" date="2020-12" db="EMBL/GenBank/DDBJ databases">
        <title>The genome sequence of Inhella sp. 4Y17.</title>
        <authorList>
            <person name="Liu Y."/>
        </authorList>
    </citation>
    <scope>NUCLEOTIDE SEQUENCE</scope>
    <source>
        <strain evidence="8">4Y10</strain>
    </source>
</reference>
<evidence type="ECO:0000256" key="2">
    <source>
        <dbReference type="ARBA" id="ARBA00009399"/>
    </source>
</evidence>
<dbReference type="EMBL" id="JAEDAL010000004">
    <property type="protein sequence ID" value="MBH9553175.1"/>
    <property type="molecule type" value="Genomic_DNA"/>
</dbReference>
<keyword evidence="5 6" id="KW-0472">Membrane</keyword>
<evidence type="ECO:0000259" key="7">
    <source>
        <dbReference type="Pfam" id="PF04138"/>
    </source>
</evidence>
<dbReference type="AlphaFoldDB" id="A0A931NEF4"/>
<proteinExistence type="inferred from homology"/>
<keyword evidence="4 6" id="KW-1133">Transmembrane helix</keyword>
<dbReference type="GO" id="GO:0005886">
    <property type="term" value="C:plasma membrane"/>
    <property type="evidence" value="ECO:0007669"/>
    <property type="project" value="TreeGrafter"/>
</dbReference>
<keyword evidence="9" id="KW-1185">Reference proteome</keyword>
<evidence type="ECO:0000256" key="6">
    <source>
        <dbReference type="SAM" id="Phobius"/>
    </source>
</evidence>
<evidence type="ECO:0000256" key="1">
    <source>
        <dbReference type="ARBA" id="ARBA00004141"/>
    </source>
</evidence>
<gene>
    <name evidence="8" type="ORF">I7X43_09985</name>
</gene>
<dbReference type="Pfam" id="PF04138">
    <property type="entry name" value="GtrA_DPMS_TM"/>
    <property type="match status" value="1"/>
</dbReference>
<dbReference type="RefSeq" id="WP_198100797.1">
    <property type="nucleotide sequence ID" value="NZ_JAEDAL010000004.1"/>
</dbReference>
<feature type="transmembrane region" description="Helical" evidence="6">
    <location>
        <begin position="78"/>
        <end position="98"/>
    </location>
</feature>
<comment type="similarity">
    <text evidence="2">Belongs to the GtrA family.</text>
</comment>
<name>A0A931NEF4_9BURK</name>
<feature type="transmembrane region" description="Helical" evidence="6">
    <location>
        <begin position="40"/>
        <end position="57"/>
    </location>
</feature>
<comment type="caution">
    <text evidence="8">The sequence shown here is derived from an EMBL/GenBank/DDBJ whole genome shotgun (WGS) entry which is preliminary data.</text>
</comment>
<dbReference type="GO" id="GO:0000271">
    <property type="term" value="P:polysaccharide biosynthetic process"/>
    <property type="evidence" value="ECO:0007669"/>
    <property type="project" value="InterPro"/>
</dbReference>
<evidence type="ECO:0000313" key="8">
    <source>
        <dbReference type="EMBL" id="MBH9553175.1"/>
    </source>
</evidence>